<evidence type="ECO:0000313" key="1">
    <source>
        <dbReference type="EMBL" id="KAI9912472.1"/>
    </source>
</evidence>
<sequence>MLELEKKKGAMAAAGQVGLMLLYETLFSPYDVACSQVLVTASDFKTAQNRANMRDTMLNLLELDVVPIVNENDAVSASPDGTVFTDNDSLAALVGGEIQADLLMLLTDVEGLYNKRVSIR</sequence>
<dbReference type="EMBL" id="CM047583">
    <property type="protein sequence ID" value="KAI9912472.1"/>
    <property type="molecule type" value="Genomic_DNA"/>
</dbReference>
<keyword evidence="2" id="KW-1185">Reference proteome</keyword>
<proteinExistence type="predicted"/>
<name>A0ACC0W141_9STRA</name>
<evidence type="ECO:0000313" key="2">
    <source>
        <dbReference type="Proteomes" id="UP001163321"/>
    </source>
</evidence>
<comment type="caution">
    <text evidence="1">The sequence shown here is derived from an EMBL/GenBank/DDBJ whole genome shotgun (WGS) entry which is preliminary data.</text>
</comment>
<organism evidence="1 2">
    <name type="scientific">Peronosclerospora sorghi</name>
    <dbReference type="NCBI Taxonomy" id="230839"/>
    <lineage>
        <taxon>Eukaryota</taxon>
        <taxon>Sar</taxon>
        <taxon>Stramenopiles</taxon>
        <taxon>Oomycota</taxon>
        <taxon>Peronosporomycetes</taxon>
        <taxon>Peronosporales</taxon>
        <taxon>Peronosporaceae</taxon>
        <taxon>Peronosclerospora</taxon>
    </lineage>
</organism>
<protein>
    <submittedName>
        <fullName evidence="1">Uncharacterized protein</fullName>
    </submittedName>
</protein>
<reference evidence="1 2" key="1">
    <citation type="journal article" date="2022" name="bioRxiv">
        <title>The genome of the oomycete Peronosclerospora sorghi, a cosmopolitan pathogen of maize and sorghum, is inflated with dispersed pseudogenes.</title>
        <authorList>
            <person name="Fletcher K."/>
            <person name="Martin F."/>
            <person name="Isakeit T."/>
            <person name="Cavanaugh K."/>
            <person name="Magill C."/>
            <person name="Michelmore R."/>
        </authorList>
    </citation>
    <scope>NUCLEOTIDE SEQUENCE [LARGE SCALE GENOMIC DNA]</scope>
    <source>
        <strain evidence="1">P6</strain>
    </source>
</reference>
<dbReference type="Proteomes" id="UP001163321">
    <property type="component" value="Chromosome 4"/>
</dbReference>
<accession>A0ACC0W141</accession>
<gene>
    <name evidence="1" type="ORF">PsorP6_006141</name>
</gene>